<dbReference type="Gene3D" id="2.60.40.10">
    <property type="entry name" value="Immunoglobulins"/>
    <property type="match status" value="1"/>
</dbReference>
<dbReference type="SMART" id="SM00409">
    <property type="entry name" value="IG"/>
    <property type="match status" value="1"/>
</dbReference>
<evidence type="ECO:0000256" key="6">
    <source>
        <dbReference type="ARBA" id="ARBA00023136"/>
    </source>
</evidence>
<dbReference type="InterPro" id="IPR013783">
    <property type="entry name" value="Ig-like_fold"/>
</dbReference>
<dbReference type="SMART" id="SM00408">
    <property type="entry name" value="IGc2"/>
    <property type="match status" value="1"/>
</dbReference>
<dbReference type="InterPro" id="IPR003598">
    <property type="entry name" value="Ig_sub2"/>
</dbReference>
<keyword evidence="3" id="KW-0812">Transmembrane</keyword>
<comment type="caution">
    <text evidence="13">The sequence shown here is derived from an EMBL/GenBank/DDBJ whole genome shotgun (WGS) entry which is preliminary data.</text>
</comment>
<dbReference type="PANTHER" id="PTHR25466:SF14">
    <property type="entry name" value="BUTYROPHILIN SUBFAMILY 2 MEMBER A2-LIKE-RELATED"/>
    <property type="match status" value="1"/>
</dbReference>
<evidence type="ECO:0000256" key="7">
    <source>
        <dbReference type="ARBA" id="ARBA00023157"/>
    </source>
</evidence>
<accession>A0ABV0SMN0</accession>
<sequence>MERLVLVSLSILTFTGKSFGDEHVHVKYQEDEDVTLPCTFSTSLTDSRIDWKQDGKNGRKDVFLWEYGTVQLSSQDEHFKDRVSHFPDKIKHGNASIIIKNAKVSDSGTYTCLYVNRGETDPEEYHKVILTVGHLPFSTALPLLTMA</sequence>
<protein>
    <recommendedName>
        <fullName evidence="12">Ig-like domain-containing protein</fullName>
    </recommendedName>
</protein>
<evidence type="ECO:0000256" key="10">
    <source>
        <dbReference type="ARBA" id="ARBA00023319"/>
    </source>
</evidence>
<dbReference type="PROSITE" id="PS50835">
    <property type="entry name" value="IG_LIKE"/>
    <property type="match status" value="1"/>
</dbReference>
<dbReference type="Proteomes" id="UP001482620">
    <property type="component" value="Unassembled WGS sequence"/>
</dbReference>
<evidence type="ECO:0000313" key="14">
    <source>
        <dbReference type="Proteomes" id="UP001482620"/>
    </source>
</evidence>
<evidence type="ECO:0000256" key="5">
    <source>
        <dbReference type="ARBA" id="ARBA00022989"/>
    </source>
</evidence>
<evidence type="ECO:0000256" key="1">
    <source>
        <dbReference type="ARBA" id="ARBA00004251"/>
    </source>
</evidence>
<dbReference type="InterPro" id="IPR036179">
    <property type="entry name" value="Ig-like_dom_sf"/>
</dbReference>
<dbReference type="InterPro" id="IPR007110">
    <property type="entry name" value="Ig-like_dom"/>
</dbReference>
<keyword evidence="7" id="KW-1015">Disulfide bond</keyword>
<evidence type="ECO:0000256" key="9">
    <source>
        <dbReference type="ARBA" id="ARBA00023180"/>
    </source>
</evidence>
<dbReference type="EMBL" id="JAHRIQ010001968">
    <property type="protein sequence ID" value="MEQ2221824.1"/>
    <property type="molecule type" value="Genomic_DNA"/>
</dbReference>
<evidence type="ECO:0000256" key="2">
    <source>
        <dbReference type="ARBA" id="ARBA00022475"/>
    </source>
</evidence>
<dbReference type="InterPro" id="IPR051713">
    <property type="entry name" value="T-cell_Activation_Regulation"/>
</dbReference>
<evidence type="ECO:0000313" key="13">
    <source>
        <dbReference type="EMBL" id="MEQ2221824.1"/>
    </source>
</evidence>
<evidence type="ECO:0000256" key="8">
    <source>
        <dbReference type="ARBA" id="ARBA00023170"/>
    </source>
</evidence>
<dbReference type="SMART" id="SM00406">
    <property type="entry name" value="IGv"/>
    <property type="match status" value="1"/>
</dbReference>
<keyword evidence="14" id="KW-1185">Reference proteome</keyword>
<feature type="chain" id="PRO_5046592567" description="Ig-like domain-containing protein" evidence="11">
    <location>
        <begin position="21"/>
        <end position="147"/>
    </location>
</feature>
<keyword evidence="5" id="KW-1133">Transmembrane helix</keyword>
<feature type="domain" description="Ig-like" evidence="12">
    <location>
        <begin position="30"/>
        <end position="129"/>
    </location>
</feature>
<keyword evidence="2" id="KW-1003">Cell membrane</keyword>
<keyword evidence="10" id="KW-0393">Immunoglobulin domain</keyword>
<organism evidence="13 14">
    <name type="scientific">Ilyodon furcidens</name>
    <name type="common">goldbreast splitfin</name>
    <dbReference type="NCBI Taxonomy" id="33524"/>
    <lineage>
        <taxon>Eukaryota</taxon>
        <taxon>Metazoa</taxon>
        <taxon>Chordata</taxon>
        <taxon>Craniata</taxon>
        <taxon>Vertebrata</taxon>
        <taxon>Euteleostomi</taxon>
        <taxon>Actinopterygii</taxon>
        <taxon>Neopterygii</taxon>
        <taxon>Teleostei</taxon>
        <taxon>Neoteleostei</taxon>
        <taxon>Acanthomorphata</taxon>
        <taxon>Ovalentaria</taxon>
        <taxon>Atherinomorphae</taxon>
        <taxon>Cyprinodontiformes</taxon>
        <taxon>Goodeidae</taxon>
        <taxon>Ilyodon</taxon>
    </lineage>
</organism>
<evidence type="ECO:0000256" key="4">
    <source>
        <dbReference type="ARBA" id="ARBA00022729"/>
    </source>
</evidence>
<evidence type="ECO:0000256" key="3">
    <source>
        <dbReference type="ARBA" id="ARBA00022692"/>
    </source>
</evidence>
<comment type="subcellular location">
    <subcellularLocation>
        <location evidence="1">Cell membrane</location>
        <topology evidence="1">Single-pass type I membrane protein</topology>
    </subcellularLocation>
</comment>
<keyword evidence="6" id="KW-0472">Membrane</keyword>
<dbReference type="InterPro" id="IPR003599">
    <property type="entry name" value="Ig_sub"/>
</dbReference>
<dbReference type="SUPFAM" id="SSF48726">
    <property type="entry name" value="Immunoglobulin"/>
    <property type="match status" value="1"/>
</dbReference>
<dbReference type="InterPro" id="IPR013106">
    <property type="entry name" value="Ig_V-set"/>
</dbReference>
<evidence type="ECO:0000259" key="12">
    <source>
        <dbReference type="PROSITE" id="PS50835"/>
    </source>
</evidence>
<keyword evidence="4 11" id="KW-0732">Signal</keyword>
<dbReference type="PANTHER" id="PTHR25466">
    <property type="entry name" value="T-LYMPHOCYTE ACTIVATION ANTIGEN"/>
    <property type="match status" value="1"/>
</dbReference>
<evidence type="ECO:0000256" key="11">
    <source>
        <dbReference type="SAM" id="SignalP"/>
    </source>
</evidence>
<reference evidence="13 14" key="1">
    <citation type="submission" date="2021-06" db="EMBL/GenBank/DDBJ databases">
        <authorList>
            <person name="Palmer J.M."/>
        </authorList>
    </citation>
    <scope>NUCLEOTIDE SEQUENCE [LARGE SCALE GENOMIC DNA]</scope>
    <source>
        <strain evidence="14">if_2019</strain>
        <tissue evidence="13">Muscle</tissue>
    </source>
</reference>
<keyword evidence="9" id="KW-0325">Glycoprotein</keyword>
<dbReference type="Pfam" id="PF07686">
    <property type="entry name" value="V-set"/>
    <property type="match status" value="1"/>
</dbReference>
<proteinExistence type="predicted"/>
<keyword evidence="8" id="KW-0675">Receptor</keyword>
<feature type="signal peptide" evidence="11">
    <location>
        <begin position="1"/>
        <end position="20"/>
    </location>
</feature>
<name>A0ABV0SMN0_9TELE</name>
<gene>
    <name evidence="13" type="ORF">ILYODFUR_019577</name>
</gene>